<dbReference type="PANTHER" id="PTHR32507:SF8">
    <property type="entry name" value="CNH1P"/>
    <property type="match status" value="1"/>
</dbReference>
<feature type="transmembrane region" description="Helical" evidence="8">
    <location>
        <begin position="56"/>
        <end position="76"/>
    </location>
</feature>
<dbReference type="EMBL" id="FZQA01000004">
    <property type="protein sequence ID" value="SNT74189.1"/>
    <property type="molecule type" value="Genomic_DNA"/>
</dbReference>
<feature type="transmembrane region" description="Helical" evidence="8">
    <location>
        <begin position="156"/>
        <end position="174"/>
    </location>
</feature>
<reference evidence="10 11" key="1">
    <citation type="submission" date="2017-07" db="EMBL/GenBank/DDBJ databases">
        <authorList>
            <person name="Sun Z.S."/>
            <person name="Albrecht U."/>
            <person name="Echele G."/>
            <person name="Lee C.C."/>
        </authorList>
    </citation>
    <scope>NUCLEOTIDE SEQUENCE [LARGE SCALE GENOMIC DNA]</scope>
    <source>
        <strain evidence="10 11">CGMCC 1.12710</strain>
    </source>
</reference>
<dbReference type="AlphaFoldDB" id="A0A239PV61"/>
<protein>
    <submittedName>
        <fullName evidence="10">Sodium/proton antiporter, CPA1 family</fullName>
    </submittedName>
</protein>
<dbReference type="InterPro" id="IPR006153">
    <property type="entry name" value="Cation/H_exchanger_TM"/>
</dbReference>
<feature type="domain" description="Cation/H+ exchanger transmembrane" evidence="9">
    <location>
        <begin position="17"/>
        <end position="370"/>
    </location>
</feature>
<comment type="subcellular location">
    <subcellularLocation>
        <location evidence="1">Cell membrane</location>
        <topology evidence="1">Multi-pass membrane protein</topology>
    </subcellularLocation>
</comment>
<keyword evidence="3" id="KW-0050">Antiport</keyword>
<evidence type="ECO:0000256" key="8">
    <source>
        <dbReference type="SAM" id="Phobius"/>
    </source>
</evidence>
<dbReference type="RefSeq" id="WP_089412561.1">
    <property type="nucleotide sequence ID" value="NZ_FZQA01000004.1"/>
</dbReference>
<sequence>MTLALTGLIVLGVFLALSKTRAPAAAAEAPVLLLVVGAGVSFLYRASGLPGAPAEWVAAASEAGLAALVFACAAQVRASRFARRCPASFRLTVGGAPLFLVLCALSAFVLLPELSLPSALLVGAILALNGAAFDRRAVTGAPAPAAVKAAVRNESAASIAFGAPVAVLIAGYATAPGAGQIPLEPLLEASLGALGGFALGGAAGLLAARLLERVNGAGGERSAVVAGFAAFFAAALFGANAVIAAGAAGLVWSEETAASGPARLRLRRRVERFVPPAAYLLFGFTLAPRVFEADLLSLLFAVAAVTALRVGPRLAMLQSAPLPKESQVFLAWFGGAPGAASALFAMSLLDDALILDHEAALTVVALAVVAGVIAARASSRPLANAFLRETAAAKKRRLFAS</sequence>
<accession>A0A239PV61</accession>
<proteinExistence type="predicted"/>
<evidence type="ECO:0000256" key="6">
    <source>
        <dbReference type="ARBA" id="ARBA00023065"/>
    </source>
</evidence>
<name>A0A239PV61_9PROT</name>
<dbReference type="GO" id="GO:0015297">
    <property type="term" value="F:antiporter activity"/>
    <property type="evidence" value="ECO:0007669"/>
    <property type="project" value="UniProtKB-KW"/>
</dbReference>
<evidence type="ECO:0000256" key="5">
    <source>
        <dbReference type="ARBA" id="ARBA00022989"/>
    </source>
</evidence>
<dbReference type="GO" id="GO:1902600">
    <property type="term" value="P:proton transmembrane transport"/>
    <property type="evidence" value="ECO:0007669"/>
    <property type="project" value="InterPro"/>
</dbReference>
<evidence type="ECO:0000256" key="2">
    <source>
        <dbReference type="ARBA" id="ARBA00022448"/>
    </source>
</evidence>
<gene>
    <name evidence="10" type="ORF">SAMN06297382_2097</name>
</gene>
<dbReference type="PANTHER" id="PTHR32507">
    <property type="entry name" value="NA(+)/H(+) ANTIPORTER 1"/>
    <property type="match status" value="1"/>
</dbReference>
<evidence type="ECO:0000313" key="11">
    <source>
        <dbReference type="Proteomes" id="UP000198346"/>
    </source>
</evidence>
<feature type="transmembrane region" description="Helical" evidence="8">
    <location>
        <begin position="186"/>
        <end position="208"/>
    </location>
</feature>
<evidence type="ECO:0000256" key="7">
    <source>
        <dbReference type="ARBA" id="ARBA00023136"/>
    </source>
</evidence>
<keyword evidence="2" id="KW-0813">Transport</keyword>
<keyword evidence="11" id="KW-1185">Reference proteome</keyword>
<feature type="transmembrane region" description="Helical" evidence="8">
    <location>
        <begin position="88"/>
        <end position="111"/>
    </location>
</feature>
<dbReference type="Proteomes" id="UP000198346">
    <property type="component" value="Unassembled WGS sequence"/>
</dbReference>
<feature type="transmembrane region" description="Helical" evidence="8">
    <location>
        <begin position="328"/>
        <end position="347"/>
    </location>
</feature>
<feature type="transmembrane region" description="Helical" evidence="8">
    <location>
        <begin position="228"/>
        <end position="252"/>
    </location>
</feature>
<keyword evidence="6" id="KW-0406">Ion transport</keyword>
<dbReference type="Pfam" id="PF00999">
    <property type="entry name" value="Na_H_Exchanger"/>
    <property type="match status" value="1"/>
</dbReference>
<evidence type="ECO:0000256" key="3">
    <source>
        <dbReference type="ARBA" id="ARBA00022449"/>
    </source>
</evidence>
<evidence type="ECO:0000256" key="1">
    <source>
        <dbReference type="ARBA" id="ARBA00004651"/>
    </source>
</evidence>
<feature type="transmembrane region" description="Helical" evidence="8">
    <location>
        <begin position="359"/>
        <end position="378"/>
    </location>
</feature>
<feature type="transmembrane region" description="Helical" evidence="8">
    <location>
        <begin position="297"/>
        <end position="316"/>
    </location>
</feature>
<dbReference type="GO" id="GO:0005886">
    <property type="term" value="C:plasma membrane"/>
    <property type="evidence" value="ECO:0007669"/>
    <property type="project" value="UniProtKB-SubCell"/>
</dbReference>
<organism evidence="10 11">
    <name type="scientific">Amphiplicatus metriothermophilus</name>
    <dbReference type="NCBI Taxonomy" id="1519374"/>
    <lineage>
        <taxon>Bacteria</taxon>
        <taxon>Pseudomonadati</taxon>
        <taxon>Pseudomonadota</taxon>
        <taxon>Alphaproteobacteria</taxon>
        <taxon>Parvularculales</taxon>
        <taxon>Parvularculaceae</taxon>
        <taxon>Amphiplicatus</taxon>
    </lineage>
</organism>
<keyword evidence="4 8" id="KW-0812">Transmembrane</keyword>
<keyword evidence="7 8" id="KW-0472">Membrane</keyword>
<evidence type="ECO:0000259" key="9">
    <source>
        <dbReference type="Pfam" id="PF00999"/>
    </source>
</evidence>
<keyword evidence="5 8" id="KW-1133">Transmembrane helix</keyword>
<evidence type="ECO:0000256" key="4">
    <source>
        <dbReference type="ARBA" id="ARBA00022692"/>
    </source>
</evidence>
<dbReference type="OrthoDB" id="9867665at2"/>
<evidence type="ECO:0000313" key="10">
    <source>
        <dbReference type="EMBL" id="SNT74189.1"/>
    </source>
</evidence>